<dbReference type="EMBL" id="RAQZ01000005">
    <property type="protein sequence ID" value="KAA1272484.1"/>
    <property type="molecule type" value="Genomic_DNA"/>
</dbReference>
<dbReference type="OMA" id="CQIKEMT"/>
<accession>A0A641A5P5</accession>
<protein>
    <submittedName>
        <fullName evidence="1">Uncharacterized protein</fullName>
    </submittedName>
</protein>
<comment type="caution">
    <text evidence="1">The sequence shown here is derived from an EMBL/GenBank/DDBJ whole genome shotgun (WGS) entry which is preliminary data.</text>
</comment>
<gene>
    <name evidence="1" type="ORF">D7S40_12025</name>
</gene>
<dbReference type="AlphaFoldDB" id="A0A641A5P5"/>
<proteinExistence type="predicted"/>
<organism evidence="1">
    <name type="scientific">Staphylococcus aureus</name>
    <dbReference type="NCBI Taxonomy" id="1280"/>
    <lineage>
        <taxon>Bacteria</taxon>
        <taxon>Bacillati</taxon>
        <taxon>Bacillota</taxon>
        <taxon>Bacilli</taxon>
        <taxon>Bacillales</taxon>
        <taxon>Staphylococcaceae</taxon>
        <taxon>Staphylococcus</taxon>
    </lineage>
</organism>
<evidence type="ECO:0000313" key="1">
    <source>
        <dbReference type="EMBL" id="KAA1272484.1"/>
    </source>
</evidence>
<reference evidence="1" key="1">
    <citation type="submission" date="2018-09" db="EMBL/GenBank/DDBJ databases">
        <title>The microbial basis of impaired wound healing: differential roles for pathogens, 'bystanders', and strain-level diversification in clinical outcomes.</title>
        <authorList>
            <person name="Kalan L.R."/>
            <person name="Meisel J.S."/>
            <person name="Loesche M.A."/>
            <person name="Horwinski J."/>
            <person name="Soaita I."/>
            <person name="Chen X."/>
            <person name="Gardner S.E."/>
            <person name="Grice E.A."/>
        </authorList>
    </citation>
    <scope>NUCLEOTIDE SEQUENCE</scope>
    <source>
        <strain evidence="1">LK35</strain>
    </source>
</reference>
<sequence length="68" mass="8123">METKFLSSTLRSRSQLLLLVTAYLFFLIKCQINEMTLEIRYFLSSLFYNSNELMFTNYRNTSFVVIFA</sequence>
<name>A0A641A5P5_STAAU</name>